<evidence type="ECO:0000313" key="3">
    <source>
        <dbReference type="Proteomes" id="UP001085076"/>
    </source>
</evidence>
<feature type="compositionally biased region" description="Basic and acidic residues" evidence="1">
    <location>
        <begin position="136"/>
        <end position="145"/>
    </location>
</feature>
<proteinExistence type="predicted"/>
<protein>
    <submittedName>
        <fullName evidence="2">Uncharacterized protein</fullName>
    </submittedName>
</protein>
<sequence length="236" mass="27417">MPSKEEFSIGNQFSFSSPLYRVELNTQSERIHGKFSYFGSPETEKFRWWPEEEEEEDEEEELDVVIPHNAKSKDDQHCFACTSRVEEIAKHRREMLEMVEDLPEFAYELSLKDMVELPAKIGKEISREREEVWIDKYSKGEEDKKNKNKKNKKKKKKNERIWLKRSNSVDSGGFLLKIFLPVNLSGKKSSGTPSPTSKVSPKPLGIGAVDKAVEEEKKFEKNHGSRWLLQVVHLSI</sequence>
<feature type="compositionally biased region" description="Basic residues" evidence="1">
    <location>
        <begin position="146"/>
        <end position="158"/>
    </location>
</feature>
<feature type="compositionally biased region" description="Low complexity" evidence="1">
    <location>
        <begin position="185"/>
        <end position="203"/>
    </location>
</feature>
<gene>
    <name evidence="2" type="ORF">J5N97_022332</name>
</gene>
<accession>A0A9D5CB10</accession>
<dbReference type="PANTHER" id="PTHR34193:SF20">
    <property type="match status" value="1"/>
</dbReference>
<keyword evidence="3" id="KW-1185">Reference proteome</keyword>
<feature type="region of interest" description="Disordered" evidence="1">
    <location>
        <begin position="184"/>
        <end position="204"/>
    </location>
</feature>
<dbReference type="PANTHER" id="PTHR34193">
    <property type="entry name" value="OS11G0199801 PROTEIN"/>
    <property type="match status" value="1"/>
</dbReference>
<dbReference type="AlphaFoldDB" id="A0A9D5CB10"/>
<dbReference type="Proteomes" id="UP001085076">
    <property type="component" value="Miscellaneous, Linkage group lg06"/>
</dbReference>
<reference evidence="2" key="2">
    <citation type="journal article" date="2022" name="Hortic Res">
        <title>The genome of Dioscorea zingiberensis sheds light on the biosynthesis, origin and evolution of the medicinally important diosgenin saponins.</title>
        <authorList>
            <person name="Li Y."/>
            <person name="Tan C."/>
            <person name="Li Z."/>
            <person name="Guo J."/>
            <person name="Li S."/>
            <person name="Chen X."/>
            <person name="Wang C."/>
            <person name="Dai X."/>
            <person name="Yang H."/>
            <person name="Song W."/>
            <person name="Hou L."/>
            <person name="Xu J."/>
            <person name="Tong Z."/>
            <person name="Xu A."/>
            <person name="Yuan X."/>
            <person name="Wang W."/>
            <person name="Yang Q."/>
            <person name="Chen L."/>
            <person name="Sun Z."/>
            <person name="Wang K."/>
            <person name="Pan B."/>
            <person name="Chen J."/>
            <person name="Bao Y."/>
            <person name="Liu F."/>
            <person name="Qi X."/>
            <person name="Gang D.R."/>
            <person name="Wen J."/>
            <person name="Li J."/>
        </authorList>
    </citation>
    <scope>NUCLEOTIDE SEQUENCE</scope>
    <source>
        <strain evidence="2">Dzin_1.0</strain>
    </source>
</reference>
<evidence type="ECO:0000256" key="1">
    <source>
        <dbReference type="SAM" id="MobiDB-lite"/>
    </source>
</evidence>
<reference evidence="2" key="1">
    <citation type="submission" date="2021-03" db="EMBL/GenBank/DDBJ databases">
        <authorList>
            <person name="Li Z."/>
            <person name="Yang C."/>
        </authorList>
    </citation>
    <scope>NUCLEOTIDE SEQUENCE</scope>
    <source>
        <strain evidence="2">Dzin_1.0</strain>
        <tissue evidence="2">Leaf</tissue>
    </source>
</reference>
<dbReference type="OrthoDB" id="776574at2759"/>
<organism evidence="2 3">
    <name type="scientific">Dioscorea zingiberensis</name>
    <dbReference type="NCBI Taxonomy" id="325984"/>
    <lineage>
        <taxon>Eukaryota</taxon>
        <taxon>Viridiplantae</taxon>
        <taxon>Streptophyta</taxon>
        <taxon>Embryophyta</taxon>
        <taxon>Tracheophyta</taxon>
        <taxon>Spermatophyta</taxon>
        <taxon>Magnoliopsida</taxon>
        <taxon>Liliopsida</taxon>
        <taxon>Dioscoreales</taxon>
        <taxon>Dioscoreaceae</taxon>
        <taxon>Dioscorea</taxon>
    </lineage>
</organism>
<dbReference type="EMBL" id="JAGGNH010000006">
    <property type="protein sequence ID" value="KAJ0969455.1"/>
    <property type="molecule type" value="Genomic_DNA"/>
</dbReference>
<evidence type="ECO:0000313" key="2">
    <source>
        <dbReference type="EMBL" id="KAJ0969455.1"/>
    </source>
</evidence>
<comment type="caution">
    <text evidence="2">The sequence shown here is derived from an EMBL/GenBank/DDBJ whole genome shotgun (WGS) entry which is preliminary data.</text>
</comment>
<name>A0A9D5CB10_9LILI</name>
<feature type="region of interest" description="Disordered" evidence="1">
    <location>
        <begin position="136"/>
        <end position="160"/>
    </location>
</feature>